<dbReference type="PANTHER" id="PTHR43586">
    <property type="entry name" value="CYSTEINE DESULFURASE"/>
    <property type="match status" value="1"/>
</dbReference>
<reference evidence="3 4" key="1">
    <citation type="submission" date="2018-08" db="EMBL/GenBank/DDBJ databases">
        <title>Draft genome of the lignicolous fungus Coniochaeta pulveracea.</title>
        <authorList>
            <person name="Borstlap C.J."/>
            <person name="De Witt R.N."/>
            <person name="Botha A."/>
            <person name="Volschenk H."/>
        </authorList>
    </citation>
    <scope>NUCLEOTIDE SEQUENCE [LARGE SCALE GENOMIC DNA]</scope>
    <source>
        <strain evidence="3 4">CAB683</strain>
    </source>
</reference>
<sequence>MHAFHHISQSKRLLRWLLFWTLGLPQPNLDNRRSGTGPVKLRGRWTSLRPYVEWTSSVSFSKRCGQQATYLSPQQGLRLQVYIFVTDQIKLVCLHSLSTFIKSIPTYNMAPETLNMDEVRGSFPALSGSQVYFDNAGGSQTLATVADRVREYLLTNNVQLGATYATGRKSTAKYAEGYGAAAKYINAAPEEIVLGSSTTQLFRNLSFTLNFNPGDEVVISTLDHEANIASWVDLAKRQDVVVKFWKPESNTTNPRLTPENLKPLLSSKTRLVSFTHTSNILGTIHDVKYIASSVHASNPSALVVVDAVAYAPHRKVDVKDLGVDAYSFSWYKVYGPHISMLYVSSKAQEEMTSLGHFFNPNKTLENKLGLAGSSYELVASIPAVVEYLSPASGKSKWAGIVEQEGLLQKTLLEYLNARGDVTVYGETSDDVKLRVPTISFSVKGWGSQELVETVERDTEFGFRFGNFYSVRLVDQVLGLDKRDGVVRVSMVHYNTVDEVKALIAALDKTIASKQ</sequence>
<evidence type="ECO:0000256" key="1">
    <source>
        <dbReference type="SAM" id="SignalP"/>
    </source>
</evidence>
<evidence type="ECO:0000259" key="2">
    <source>
        <dbReference type="Pfam" id="PF00266"/>
    </source>
</evidence>
<feature type="domain" description="Aminotransferase class V" evidence="2">
    <location>
        <begin position="131"/>
        <end position="502"/>
    </location>
</feature>
<dbReference type="Proteomes" id="UP000275385">
    <property type="component" value="Unassembled WGS sequence"/>
</dbReference>
<dbReference type="InterPro" id="IPR015422">
    <property type="entry name" value="PyrdxlP-dep_Trfase_small"/>
</dbReference>
<dbReference type="InterPro" id="IPR000192">
    <property type="entry name" value="Aminotrans_V_dom"/>
</dbReference>
<dbReference type="SUPFAM" id="SSF53383">
    <property type="entry name" value="PLP-dependent transferases"/>
    <property type="match status" value="1"/>
</dbReference>
<dbReference type="InterPro" id="IPR015421">
    <property type="entry name" value="PyrdxlP-dep_Trfase_major"/>
</dbReference>
<evidence type="ECO:0000313" key="4">
    <source>
        <dbReference type="Proteomes" id="UP000275385"/>
    </source>
</evidence>
<dbReference type="PANTHER" id="PTHR43586:SF21">
    <property type="entry name" value="PYRIDOXAL PHOSPHATE (PLP)-DEPENDENT ASPARTATE AMINOTRANSFERASE SUPERFAMILY"/>
    <property type="match status" value="1"/>
</dbReference>
<keyword evidence="4" id="KW-1185">Reference proteome</keyword>
<dbReference type="InterPro" id="IPR015424">
    <property type="entry name" value="PyrdxlP-dep_Trfase"/>
</dbReference>
<dbReference type="Gene3D" id="3.40.640.10">
    <property type="entry name" value="Type I PLP-dependent aspartate aminotransferase-like (Major domain)"/>
    <property type="match status" value="1"/>
</dbReference>
<dbReference type="AlphaFoldDB" id="A0A420XYX8"/>
<dbReference type="Gene3D" id="3.90.1150.10">
    <property type="entry name" value="Aspartate Aminotransferase, domain 1"/>
    <property type="match status" value="1"/>
</dbReference>
<keyword evidence="1" id="KW-0732">Signal</keyword>
<name>A0A420XYX8_9PEZI</name>
<dbReference type="EMBL" id="QVQW01000089">
    <property type="protein sequence ID" value="RKU40862.1"/>
    <property type="molecule type" value="Genomic_DNA"/>
</dbReference>
<dbReference type="STRING" id="177199.A0A420XYX8"/>
<accession>A0A420XYX8</accession>
<evidence type="ECO:0000313" key="3">
    <source>
        <dbReference type="EMBL" id="RKU40862.1"/>
    </source>
</evidence>
<gene>
    <name evidence="3" type="ORF">DL546_003598</name>
</gene>
<comment type="caution">
    <text evidence="3">The sequence shown here is derived from an EMBL/GenBank/DDBJ whole genome shotgun (WGS) entry which is preliminary data.</text>
</comment>
<protein>
    <recommendedName>
        <fullName evidence="2">Aminotransferase class V domain-containing protein</fullName>
    </recommendedName>
</protein>
<dbReference type="OrthoDB" id="420046at2759"/>
<feature type="signal peptide" evidence="1">
    <location>
        <begin position="1"/>
        <end position="25"/>
    </location>
</feature>
<proteinExistence type="predicted"/>
<feature type="chain" id="PRO_5019267202" description="Aminotransferase class V domain-containing protein" evidence="1">
    <location>
        <begin position="26"/>
        <end position="514"/>
    </location>
</feature>
<dbReference type="Pfam" id="PF00266">
    <property type="entry name" value="Aminotran_5"/>
    <property type="match status" value="1"/>
</dbReference>
<organism evidence="3 4">
    <name type="scientific">Coniochaeta pulveracea</name>
    <dbReference type="NCBI Taxonomy" id="177199"/>
    <lineage>
        <taxon>Eukaryota</taxon>
        <taxon>Fungi</taxon>
        <taxon>Dikarya</taxon>
        <taxon>Ascomycota</taxon>
        <taxon>Pezizomycotina</taxon>
        <taxon>Sordariomycetes</taxon>
        <taxon>Sordariomycetidae</taxon>
        <taxon>Coniochaetales</taxon>
        <taxon>Coniochaetaceae</taxon>
        <taxon>Coniochaeta</taxon>
    </lineage>
</organism>